<name>A0A3B4H568_9CICH</name>
<keyword evidence="3" id="KW-0325">Glycoprotein</keyword>
<keyword evidence="2" id="KW-1015">Disulfide bond</keyword>
<accession>A0A3B4H568</accession>
<dbReference type="InterPro" id="IPR013151">
    <property type="entry name" value="Immunoglobulin_dom"/>
</dbReference>
<dbReference type="InterPro" id="IPR003598">
    <property type="entry name" value="Ig_sub2"/>
</dbReference>
<dbReference type="InterPro" id="IPR003599">
    <property type="entry name" value="Ig_sub"/>
</dbReference>
<dbReference type="InterPro" id="IPR052598">
    <property type="entry name" value="IgSF_CEA-related"/>
</dbReference>
<sequence length="240" mass="26399">IDRVQLTDGGSSLTIINVTRSDQGPFRCRVSNPVSTVTSDPVHLSISLPKSFFCVFGKQEKTNFLNFRKLVFSCFPKTQKNDLGTYAMNSVVTESDRVHLTDGGSSLVINATRFDQGSFRCRVANPVSNGTSEPVNLTISYGPENTNVFASPSQQYYTTGSDINLTCSVESRPPAQFQWFVNGDQLPDTGSELRLMNVQMSHSGNYSCETFNSITLISQKSQHSVVSVMGNRGLPSRRCL</sequence>
<keyword evidence="4" id="KW-0393">Immunoglobulin domain</keyword>
<dbReference type="Gene3D" id="2.60.40.10">
    <property type="entry name" value="Immunoglobulins"/>
    <property type="match status" value="3"/>
</dbReference>
<evidence type="ECO:0000256" key="3">
    <source>
        <dbReference type="ARBA" id="ARBA00023180"/>
    </source>
</evidence>
<dbReference type="SMART" id="SM00408">
    <property type="entry name" value="IGc2"/>
    <property type="match status" value="1"/>
</dbReference>
<dbReference type="SUPFAM" id="SSF48726">
    <property type="entry name" value="Immunoglobulin"/>
    <property type="match status" value="2"/>
</dbReference>
<dbReference type="PROSITE" id="PS50835">
    <property type="entry name" value="IG_LIKE"/>
    <property type="match status" value="2"/>
</dbReference>
<dbReference type="PANTHER" id="PTHR44337">
    <property type="entry name" value="CARCINOEMBRYONIC ANTIGEN-RELATED CELL ADHESION MOLECULE 8"/>
    <property type="match status" value="1"/>
</dbReference>
<feature type="domain" description="Ig-like" evidence="5">
    <location>
        <begin position="1"/>
        <end position="45"/>
    </location>
</feature>
<dbReference type="InterPro" id="IPR013783">
    <property type="entry name" value="Ig-like_fold"/>
</dbReference>
<evidence type="ECO:0000259" key="5">
    <source>
        <dbReference type="PROSITE" id="PS50835"/>
    </source>
</evidence>
<dbReference type="Ensembl" id="ENSPNYT00000030311.1">
    <property type="protein sequence ID" value="ENSPNYP00000029594.1"/>
    <property type="gene ID" value="ENSPNYG00000022297.1"/>
</dbReference>
<evidence type="ECO:0000313" key="6">
    <source>
        <dbReference type="Ensembl" id="ENSPNYP00000029594.1"/>
    </source>
</evidence>
<dbReference type="Pfam" id="PF13927">
    <property type="entry name" value="Ig_3"/>
    <property type="match status" value="1"/>
</dbReference>
<keyword evidence="1" id="KW-0732">Signal</keyword>
<evidence type="ECO:0000256" key="4">
    <source>
        <dbReference type="ARBA" id="ARBA00023319"/>
    </source>
</evidence>
<organism evidence="6">
    <name type="scientific">Pundamilia nyererei</name>
    <dbReference type="NCBI Taxonomy" id="303518"/>
    <lineage>
        <taxon>Eukaryota</taxon>
        <taxon>Metazoa</taxon>
        <taxon>Chordata</taxon>
        <taxon>Craniata</taxon>
        <taxon>Vertebrata</taxon>
        <taxon>Euteleostomi</taxon>
        <taxon>Actinopterygii</taxon>
        <taxon>Neopterygii</taxon>
        <taxon>Teleostei</taxon>
        <taxon>Neoteleostei</taxon>
        <taxon>Acanthomorphata</taxon>
        <taxon>Ovalentaria</taxon>
        <taxon>Cichlomorphae</taxon>
        <taxon>Cichliformes</taxon>
        <taxon>Cichlidae</taxon>
        <taxon>African cichlids</taxon>
        <taxon>Pseudocrenilabrinae</taxon>
        <taxon>Haplochromini</taxon>
        <taxon>Pundamilia</taxon>
    </lineage>
</organism>
<dbReference type="GeneTree" id="ENSGT01100000263479"/>
<evidence type="ECO:0000256" key="2">
    <source>
        <dbReference type="ARBA" id="ARBA00023157"/>
    </source>
</evidence>
<proteinExistence type="predicted"/>
<protein>
    <recommendedName>
        <fullName evidence="5">Ig-like domain-containing protein</fullName>
    </recommendedName>
</protein>
<reference evidence="6" key="1">
    <citation type="submission" date="2023-09" db="UniProtKB">
        <authorList>
            <consortium name="Ensembl"/>
        </authorList>
    </citation>
    <scope>IDENTIFICATION</scope>
</reference>
<dbReference type="SMART" id="SM00409">
    <property type="entry name" value="IG"/>
    <property type="match status" value="2"/>
</dbReference>
<dbReference type="InterPro" id="IPR007110">
    <property type="entry name" value="Ig-like_dom"/>
</dbReference>
<dbReference type="InterPro" id="IPR036179">
    <property type="entry name" value="Ig-like_dom_sf"/>
</dbReference>
<dbReference type="AlphaFoldDB" id="A0A3B4H568"/>
<feature type="domain" description="Ig-like" evidence="5">
    <location>
        <begin position="143"/>
        <end position="227"/>
    </location>
</feature>
<dbReference type="CDD" id="cd00096">
    <property type="entry name" value="Ig"/>
    <property type="match status" value="1"/>
</dbReference>
<evidence type="ECO:0000256" key="1">
    <source>
        <dbReference type="ARBA" id="ARBA00022729"/>
    </source>
</evidence>
<dbReference type="Pfam" id="PF00047">
    <property type="entry name" value="ig"/>
    <property type="match status" value="1"/>
</dbReference>
<dbReference type="PANTHER" id="PTHR44337:SF20">
    <property type="entry name" value="CARCINOEMBRYONIC ANTIGEN-RELATED CELL ADHESION MOLECULE 5-RELATED"/>
    <property type="match status" value="1"/>
</dbReference>